<feature type="binding site" evidence="10">
    <location>
        <position position="250"/>
    </location>
    <ligand>
        <name>Zn(2+)</name>
        <dbReference type="ChEBI" id="CHEBI:29105"/>
    </ligand>
</feature>
<keyword evidence="7 10" id="KW-0067">ATP-binding</keyword>
<dbReference type="GO" id="GO:0005524">
    <property type="term" value="F:ATP binding"/>
    <property type="evidence" value="ECO:0007669"/>
    <property type="project" value="UniProtKB-UniRule"/>
</dbReference>
<dbReference type="KEGG" id="bchi:OY14_02970"/>
<evidence type="ECO:0000256" key="10">
    <source>
        <dbReference type="HAMAP-Rule" id="MF_00041"/>
    </source>
</evidence>
<evidence type="ECO:0000256" key="3">
    <source>
        <dbReference type="ARBA" id="ARBA00022598"/>
    </source>
</evidence>
<keyword evidence="3 10" id="KW-0436">Ligase</keyword>
<evidence type="ECO:0000256" key="7">
    <source>
        <dbReference type="ARBA" id="ARBA00022840"/>
    </source>
</evidence>
<keyword evidence="6 10" id="KW-0862">Zinc</keyword>
<dbReference type="AlphaFoldDB" id="A0A0A7V2E5"/>
<feature type="short sequence motif" description="'KMSKS' region" evidence="10">
    <location>
        <begin position="278"/>
        <end position="282"/>
    </location>
</feature>
<evidence type="ECO:0000256" key="4">
    <source>
        <dbReference type="ARBA" id="ARBA00022723"/>
    </source>
</evidence>
<keyword evidence="4 10" id="KW-0479">Metal-binding</keyword>
<dbReference type="SUPFAM" id="SSF52374">
    <property type="entry name" value="Nucleotidylyl transferase"/>
    <property type="match status" value="1"/>
</dbReference>
<dbReference type="Proteomes" id="UP000030940">
    <property type="component" value="Chromosome"/>
</dbReference>
<dbReference type="PRINTS" id="PR00983">
    <property type="entry name" value="TRNASYNTHCYS"/>
</dbReference>
<evidence type="ECO:0000256" key="1">
    <source>
        <dbReference type="ARBA" id="ARBA00005594"/>
    </source>
</evidence>
<dbReference type="HOGENOM" id="CLU_013528_0_1_12"/>
<feature type="binding site" evidence="10">
    <location>
        <position position="27"/>
    </location>
    <ligand>
        <name>Zn(2+)</name>
        <dbReference type="ChEBI" id="CHEBI:29105"/>
    </ligand>
</feature>
<comment type="cofactor">
    <cofactor evidence="10">
        <name>Zn(2+)</name>
        <dbReference type="ChEBI" id="CHEBI:29105"/>
    </cofactor>
    <text evidence="10">Binds 1 zinc ion per subunit.</text>
</comment>
<organism evidence="12 13">
    <name type="scientific">Borreliella chilensis</name>
    <dbReference type="NCBI Taxonomy" id="1245910"/>
    <lineage>
        <taxon>Bacteria</taxon>
        <taxon>Pseudomonadati</taxon>
        <taxon>Spirochaetota</taxon>
        <taxon>Spirochaetia</taxon>
        <taxon>Spirochaetales</taxon>
        <taxon>Borreliaceae</taxon>
        <taxon>Borreliella</taxon>
    </lineage>
</organism>
<dbReference type="Pfam" id="PF01406">
    <property type="entry name" value="tRNA-synt_1e"/>
    <property type="match status" value="1"/>
</dbReference>
<protein>
    <recommendedName>
        <fullName evidence="10">Cysteine--tRNA ligase</fullName>
        <ecNumber evidence="10">6.1.1.16</ecNumber>
    </recommendedName>
    <alternativeName>
        <fullName evidence="10">Cysteinyl-tRNA synthetase</fullName>
        <shortName evidence="10">CysRS</shortName>
    </alternativeName>
</protein>
<dbReference type="STRING" id="1245910.OY14_02970"/>
<keyword evidence="8 10" id="KW-0648">Protein biosynthesis</keyword>
<dbReference type="EC" id="6.1.1.16" evidence="10"/>
<proteinExistence type="inferred from homology"/>
<evidence type="ECO:0000256" key="2">
    <source>
        <dbReference type="ARBA" id="ARBA00011245"/>
    </source>
</evidence>
<feature type="binding site" evidence="10">
    <location>
        <position position="281"/>
    </location>
    <ligand>
        <name>ATP</name>
        <dbReference type="ChEBI" id="CHEBI:30616"/>
    </ligand>
</feature>
<dbReference type="GO" id="GO:0004817">
    <property type="term" value="F:cysteine-tRNA ligase activity"/>
    <property type="evidence" value="ECO:0007669"/>
    <property type="project" value="UniProtKB-UniRule"/>
</dbReference>
<comment type="catalytic activity">
    <reaction evidence="10">
        <text>tRNA(Cys) + L-cysteine + ATP = L-cysteinyl-tRNA(Cys) + AMP + diphosphate</text>
        <dbReference type="Rhea" id="RHEA:17773"/>
        <dbReference type="Rhea" id="RHEA-COMP:9661"/>
        <dbReference type="Rhea" id="RHEA-COMP:9679"/>
        <dbReference type="ChEBI" id="CHEBI:30616"/>
        <dbReference type="ChEBI" id="CHEBI:33019"/>
        <dbReference type="ChEBI" id="CHEBI:35235"/>
        <dbReference type="ChEBI" id="CHEBI:78442"/>
        <dbReference type="ChEBI" id="CHEBI:78517"/>
        <dbReference type="ChEBI" id="CHEBI:456215"/>
        <dbReference type="EC" id="6.1.1.16"/>
    </reaction>
</comment>
<evidence type="ECO:0000256" key="8">
    <source>
        <dbReference type="ARBA" id="ARBA00022917"/>
    </source>
</evidence>
<dbReference type="GO" id="GO:0008270">
    <property type="term" value="F:zinc ion binding"/>
    <property type="evidence" value="ECO:0007669"/>
    <property type="project" value="UniProtKB-UniRule"/>
</dbReference>
<dbReference type="GO" id="GO:0005829">
    <property type="term" value="C:cytosol"/>
    <property type="evidence" value="ECO:0007669"/>
    <property type="project" value="TreeGrafter"/>
</dbReference>
<dbReference type="NCBIfam" id="TIGR00435">
    <property type="entry name" value="cysS"/>
    <property type="match status" value="1"/>
</dbReference>
<comment type="similarity">
    <text evidence="1 10">Belongs to the class-I aminoacyl-tRNA synthetase family.</text>
</comment>
<dbReference type="NCBIfam" id="NF011107">
    <property type="entry name" value="PRK14534.1"/>
    <property type="match status" value="1"/>
</dbReference>
<dbReference type="Gene3D" id="3.40.50.620">
    <property type="entry name" value="HUPs"/>
    <property type="match status" value="1"/>
</dbReference>
<name>A0A0A7V2E5_9SPIR</name>
<accession>A0A0A7V2E5</accession>
<dbReference type="InterPro" id="IPR032678">
    <property type="entry name" value="tRNA-synt_1_cat_dom"/>
</dbReference>
<comment type="subcellular location">
    <subcellularLocation>
        <location evidence="10">Cytoplasm</location>
    </subcellularLocation>
</comment>
<keyword evidence="10" id="KW-0963">Cytoplasm</keyword>
<keyword evidence="5 10" id="KW-0547">Nucleotide-binding</keyword>
<feature type="binding site" evidence="10">
    <location>
        <position position="221"/>
    </location>
    <ligand>
        <name>Zn(2+)</name>
        <dbReference type="ChEBI" id="CHEBI:29105"/>
    </ligand>
</feature>
<sequence length="480" mass="55783">MILKLYNTRTKGFSELTNFDGLKVYACGPTVYNYAHIGNFRTYIFGDLLIKTLKFLGYKIDYAMNITDIGHLTGDFDEGEDKVVKAAREKGLTVYEISEFFTEAFFNDCRKLNIAHPDKVLIASKHIPTMIEVVKILEEKKITYFSNGNVYFDTSCFKSYGEMAGINLVDKDMAFSRVDIDEFKRNKTDFVLWFTNSKFKDQEMKWDSPWGFGYPSWHLECAAMNLEYFKDTLDIHLGGVDHIGVHHINEIAIVECFLDKKWCDIFVHGEFLIMDYNKMSKSSGNFITVKDLQEQNFSPLDFRYLCLTSHYRNQLKFSLNNLQASKIARENMINRLSSFYASLDSVDLNMLHKDLKSFSSSTEEEYYDFFVEKVSFDLNVSQGLALLWEIIKSEDLGFVSKLKLAFIFDEIMSLNLREEILKNLENNNAVIDENMKTLIEERKIAKCEKNFKRADEIRDFFAKKGFVLIDTKEGTKVKRG</sequence>
<dbReference type="InterPro" id="IPR014729">
    <property type="entry name" value="Rossmann-like_a/b/a_fold"/>
</dbReference>
<dbReference type="EMBL" id="CP009910">
    <property type="protein sequence ID" value="AJA90397.1"/>
    <property type="molecule type" value="Genomic_DNA"/>
</dbReference>
<dbReference type="InterPro" id="IPR024909">
    <property type="entry name" value="Cys-tRNA/MSH_ligase"/>
</dbReference>
<evidence type="ECO:0000259" key="11">
    <source>
        <dbReference type="Pfam" id="PF01406"/>
    </source>
</evidence>
<dbReference type="HAMAP" id="MF_00041">
    <property type="entry name" value="Cys_tRNA_synth"/>
    <property type="match status" value="1"/>
</dbReference>
<keyword evidence="13" id="KW-1185">Reference proteome</keyword>
<dbReference type="CDD" id="cd00672">
    <property type="entry name" value="CysRS_core"/>
    <property type="match status" value="1"/>
</dbReference>
<keyword evidence="9 10" id="KW-0030">Aminoacyl-tRNA synthetase</keyword>
<dbReference type="GO" id="GO:0006423">
    <property type="term" value="P:cysteinyl-tRNA aminoacylation"/>
    <property type="evidence" value="ECO:0007669"/>
    <property type="project" value="UniProtKB-UniRule"/>
</dbReference>
<evidence type="ECO:0000313" key="13">
    <source>
        <dbReference type="Proteomes" id="UP000030940"/>
    </source>
</evidence>
<evidence type="ECO:0000256" key="6">
    <source>
        <dbReference type="ARBA" id="ARBA00022833"/>
    </source>
</evidence>
<dbReference type="PANTHER" id="PTHR10890">
    <property type="entry name" value="CYSTEINYL-TRNA SYNTHETASE"/>
    <property type="match status" value="1"/>
</dbReference>
<evidence type="ECO:0000256" key="9">
    <source>
        <dbReference type="ARBA" id="ARBA00023146"/>
    </source>
</evidence>
<gene>
    <name evidence="10 12" type="primary">cysS</name>
    <name evidence="12" type="ORF">OY14_02970</name>
</gene>
<feature type="domain" description="tRNA synthetases class I catalytic" evidence="11">
    <location>
        <begin position="21"/>
        <end position="326"/>
    </location>
</feature>
<evidence type="ECO:0000256" key="5">
    <source>
        <dbReference type="ARBA" id="ARBA00022741"/>
    </source>
</evidence>
<feature type="short sequence motif" description="'HIGH' region" evidence="10">
    <location>
        <begin position="29"/>
        <end position="39"/>
    </location>
</feature>
<evidence type="ECO:0000313" key="12">
    <source>
        <dbReference type="EMBL" id="AJA90397.1"/>
    </source>
</evidence>
<feature type="binding site" evidence="10">
    <location>
        <position position="246"/>
    </location>
    <ligand>
        <name>Zn(2+)</name>
        <dbReference type="ChEBI" id="CHEBI:29105"/>
    </ligand>
</feature>
<reference evidence="12 13" key="1">
    <citation type="journal article" date="2015" name="Genome Announc.">
        <title>Genome Sequence of Borrelia chilensis VA1, a South American Member of the Lyme Borreliosis Group.</title>
        <authorList>
            <person name="Huang W."/>
            <person name="Ojaimi C."/>
            <person name="Fallon J.T."/>
            <person name="Travisany D."/>
            <person name="Maass A."/>
            <person name="Ivanova L."/>
            <person name="Tomova A."/>
            <person name="Gonzalez-Acuna D."/>
            <person name="Godfrey H.P."/>
            <person name="Cabello F.C."/>
        </authorList>
    </citation>
    <scope>NUCLEOTIDE SEQUENCE [LARGE SCALE GENOMIC DNA]</scope>
    <source>
        <strain evidence="12 13">VA1</strain>
    </source>
</reference>
<dbReference type="SUPFAM" id="SSF47323">
    <property type="entry name" value="Anticodon-binding domain of a subclass of class I aminoacyl-tRNA synthetases"/>
    <property type="match status" value="1"/>
</dbReference>
<comment type="subunit">
    <text evidence="2 10">Monomer.</text>
</comment>
<dbReference type="PANTHER" id="PTHR10890:SF3">
    <property type="entry name" value="CYSTEINE--TRNA LIGASE, CYTOPLASMIC"/>
    <property type="match status" value="1"/>
</dbReference>
<dbReference type="Gene3D" id="1.20.120.1910">
    <property type="entry name" value="Cysteine-tRNA ligase, C-terminal anti-codon recognition domain"/>
    <property type="match status" value="1"/>
</dbReference>
<dbReference type="InterPro" id="IPR009080">
    <property type="entry name" value="tRNAsynth_Ia_anticodon-bd"/>
</dbReference>
<dbReference type="InterPro" id="IPR015803">
    <property type="entry name" value="Cys-tRNA-ligase"/>
</dbReference>